<accession>A0A1F5KSK8</accession>
<comment type="caution">
    <text evidence="3">The sequence shown here is derived from an EMBL/GenBank/DDBJ whole genome shotgun (WGS) entry which is preliminary data.</text>
</comment>
<dbReference type="EMBL" id="MFDM01000011">
    <property type="protein sequence ID" value="OGE43917.1"/>
    <property type="molecule type" value="Genomic_DNA"/>
</dbReference>
<evidence type="ECO:0000313" key="4">
    <source>
        <dbReference type="Proteomes" id="UP000178565"/>
    </source>
</evidence>
<reference evidence="3 4" key="1">
    <citation type="journal article" date="2016" name="Nat. Commun.">
        <title>Thousands of microbial genomes shed light on interconnected biogeochemical processes in an aquifer system.</title>
        <authorList>
            <person name="Anantharaman K."/>
            <person name="Brown C.T."/>
            <person name="Hug L.A."/>
            <person name="Sharon I."/>
            <person name="Castelle C.J."/>
            <person name="Probst A.J."/>
            <person name="Thomas B.C."/>
            <person name="Singh A."/>
            <person name="Wilkins M.J."/>
            <person name="Karaoz U."/>
            <person name="Brodie E.L."/>
            <person name="Williams K.H."/>
            <person name="Hubbard S.S."/>
            <person name="Banfield J.F."/>
        </authorList>
    </citation>
    <scope>NUCLEOTIDE SEQUENCE [LARGE SCALE GENOMIC DNA]</scope>
</reference>
<evidence type="ECO:0000256" key="2">
    <source>
        <dbReference type="SAM" id="MobiDB-lite"/>
    </source>
</evidence>
<feature type="region of interest" description="Disordered" evidence="2">
    <location>
        <begin position="1"/>
        <end position="61"/>
    </location>
</feature>
<feature type="coiled-coil region" evidence="1">
    <location>
        <begin position="795"/>
        <end position="822"/>
    </location>
</feature>
<organism evidence="3 4">
    <name type="scientific">Candidatus Daviesbacteria bacterium RIFCSPLOWO2_01_FULL_39_12</name>
    <dbReference type="NCBI Taxonomy" id="1797785"/>
    <lineage>
        <taxon>Bacteria</taxon>
        <taxon>Candidatus Daviesiibacteriota</taxon>
    </lineage>
</organism>
<proteinExistence type="predicted"/>
<dbReference type="Proteomes" id="UP000178565">
    <property type="component" value="Unassembled WGS sequence"/>
</dbReference>
<evidence type="ECO:0000256" key="1">
    <source>
        <dbReference type="SAM" id="Coils"/>
    </source>
</evidence>
<gene>
    <name evidence="3" type="ORF">A3B45_02715</name>
</gene>
<feature type="coiled-coil region" evidence="1">
    <location>
        <begin position="213"/>
        <end position="282"/>
    </location>
</feature>
<keyword evidence="1" id="KW-0175">Coiled coil</keyword>
<sequence length="1458" mass="165086">MKEGMAEDLPSNAGPESSQPPPSRGLGGFFGGLPPPPEAPPIGTPEEGEEPREEGAILPEVGVTAPGWWDEKIGNWEKVDADPKERLLKGSAMAVLYYDEALRYTDEARDQGSGQVLGRESENWKSMYANYEQAVAAFERHAEQNRLYRRDARIVQMVEDFRAAEDQALAGKDPQIRLDIYEHDRLTKELDFLNDHGVGVGNPRHQLYSQEQWDRAVERKQEVEKRIEQLTGEINGEIDPTYLGKRDDLRGGIERAKKLVEIEKLKEAEEDKLEEEADWEKRLGEPQLPAGYNAFNNVLVTRRRQELLRGKAGLIAQRDAERQRVINREIARGRDPRDIRIDEVDGLPPELINELDHFGIDLDAVEEYDEARKVEADKAADRFLIEAERADAFGNLIQPIINECISLAELVAEHPEQFLQMDLARQGEGIANAQSNGPYAGERGEYVRRAFRNIQALVNEIITRKETGISSLESPAKVDTATLEPTPGINWAEIRDTLIEGKKWYTQSEFGTFTFNDQSAVTLRLGVAQFRYDILHGSNYYDQQQMLGDMQAFTKALRIVNIEKLAKREGWTREKAIAFRDSLRHEGENGISLTLMKFWGDCVMMPQMNGFYADYWAKEGPGRLEDLLKAHDGYKALATRFLRTKYGMIYNLEGYTGLLLGKTQVQGALMEADKKLLAEEMMQWELVGVPGPRRDRLIELRARAKAEEKLNPDEQKELIDFETKAREDLTTCQSEDELMDRFQKRDVNLQEIMLQAKDAYEKKKKDLGTRAEQVDGKLVIKDKAEDGNILPPEQQKEQIDRLKQLRKAYVEAKQRYDQVKQTATEGVELALQVDHVFGEAYELGPRKVRMENGDLISIMDIDKALRYAAMEEAQQTFKEKYGFKDNLALLRERAASWNGDYAEYKAILGFWKYLDDLSNKRGGLNRMQAEWADLYRQVDKDMKSILQTLLPNAAHQLALKVEEGHPQVTIVSSKSIGSPYQRILQMIPPQAIESFVTVDVTMDENKDENNPASKKTAKHFDLAKGYEYTGLTAEQLPFVMRAWDQLNKDGFNTTIGGRKFRDIKNMTELESVESFFLGRYAGTREGQDSQDAILGGLTGELPWLNKNRHKLAKTGRRGFIGSESLQGTPQQRNNQYIRAVGDTVYFDRVMSILAYQLATTDAQGKFSPDKLSTGVPWNGTWGGNIEFDYPGYGLTNIRRIIGRFPKILRGAPIREPSLARYIGFNGLHEAVGNKAFSPTDPWVFETWGKIKDAGQKFQSAYISVFNPEDLQLRFGGSDKLLNDADNLRVTGQHLISQWGVHKAAHLIARIMLSGQVLLNGEPKEAKAENEQSLLNPAQEEEMVQAGIERWMRITSQLGPIAASYQHLRGAEDAGLGLEMNDLYHNSMILPVLLSEGEGAERWQQGGLDAYDTAVPMFAALTVPWGWFGRDNFIGHEYRKIRPGRNSGAAKSTVLVRVN</sequence>
<protein>
    <submittedName>
        <fullName evidence="3">Uncharacterized protein</fullName>
    </submittedName>
</protein>
<dbReference type="STRING" id="1797785.A3B45_02715"/>
<feature type="compositionally biased region" description="Pro residues" evidence="2">
    <location>
        <begin position="33"/>
        <end position="43"/>
    </location>
</feature>
<evidence type="ECO:0000313" key="3">
    <source>
        <dbReference type="EMBL" id="OGE43917.1"/>
    </source>
</evidence>
<name>A0A1F5KSK8_9BACT</name>